<dbReference type="GO" id="GO:0060271">
    <property type="term" value="P:cilium assembly"/>
    <property type="evidence" value="ECO:0007669"/>
    <property type="project" value="TreeGrafter"/>
</dbReference>
<dbReference type="OrthoDB" id="10254794at2759"/>
<feature type="compositionally biased region" description="Low complexity" evidence="5">
    <location>
        <begin position="129"/>
        <end position="150"/>
    </location>
</feature>
<dbReference type="InParanoid" id="A0A6J0TGJ6"/>
<dbReference type="InterPro" id="IPR025254">
    <property type="entry name" value="CCDC113/CCDC96_CC"/>
</dbReference>
<evidence type="ECO:0000259" key="6">
    <source>
        <dbReference type="Pfam" id="PF13870"/>
    </source>
</evidence>
<keyword evidence="2 4" id="KW-0175">Coiled coil</keyword>
<evidence type="ECO:0000256" key="1">
    <source>
        <dbReference type="ARBA" id="ARBA00004138"/>
    </source>
</evidence>
<keyword evidence="8" id="KW-0282">Flagellum</keyword>
<dbReference type="KEGG" id="pvt:110077456"/>
<reference evidence="8" key="1">
    <citation type="submission" date="2025-08" db="UniProtKB">
        <authorList>
            <consortium name="RefSeq"/>
        </authorList>
    </citation>
    <scope>IDENTIFICATION</scope>
</reference>
<accession>A0A6J0TGJ6</accession>
<evidence type="ECO:0000256" key="3">
    <source>
        <dbReference type="ARBA" id="ARBA00023273"/>
    </source>
</evidence>
<comment type="subcellular location">
    <subcellularLocation>
        <location evidence="1">Cell projection</location>
        <location evidence="1">Cilium</location>
    </subcellularLocation>
</comment>
<sequence length="558" mass="62204">MEEAEVVVSPEAVDEAAAVVTPQEEEAAAESITVAATPAVLELEEAPLVTEAANDERTAEAVEAVPSSATVAEEEQPRPQGEGEAELEPVAAEEQPEGATAESASEGPSEAPPEGPASSEGPGEEGAEEATVTTVASEAAATAAEEVPSTLSLGELPTHVSFTEGELPEPPPLQVGAELGRRISLSLWELEHQRPSGASLGLGSSPESAESSVVAVETEEQLAQRLAEEQLRREELVEQYQQLLLERSRLRHYNTKLQGKLGELLNKAKGKEPARAELEQHISDREQRYSRYLAMLQDMRRDQRGEMAWFQKQIEAVQRSCDEKLAKMETEWKTYQAIKKEVAVYTMGRRLGGRHAAIKEVDQIQGREESKEKEVTEIRLENIKLKHRIQKLEASLKVQEMLAEGLHLIDFEQLKIENQTYNEKIEERNEELLKLRRRITNTVQILSQVKEKLQFVEARNQEQKAELMAIEAHVAQKREILTKTKQARDKLRMDNQKLQQKCGLLGNTLLLRDFENKVSIADELNGKLDLLKQRHAVLTLTCKGVKKKIRGVKSFLPL</sequence>
<dbReference type="Pfam" id="PF13870">
    <property type="entry name" value="CCDC113_CCDC96_CC"/>
    <property type="match status" value="1"/>
</dbReference>
<dbReference type="GeneID" id="110077456"/>
<keyword evidence="8" id="KW-0969">Cilium</keyword>
<evidence type="ECO:0000256" key="5">
    <source>
        <dbReference type="SAM" id="MobiDB-lite"/>
    </source>
</evidence>
<organism evidence="7 8">
    <name type="scientific">Pogona vitticeps</name>
    <name type="common">central bearded dragon</name>
    <dbReference type="NCBI Taxonomy" id="103695"/>
    <lineage>
        <taxon>Eukaryota</taxon>
        <taxon>Metazoa</taxon>
        <taxon>Chordata</taxon>
        <taxon>Craniata</taxon>
        <taxon>Vertebrata</taxon>
        <taxon>Euteleostomi</taxon>
        <taxon>Lepidosauria</taxon>
        <taxon>Squamata</taxon>
        <taxon>Bifurcata</taxon>
        <taxon>Unidentata</taxon>
        <taxon>Episquamata</taxon>
        <taxon>Toxicofera</taxon>
        <taxon>Iguania</taxon>
        <taxon>Acrodonta</taxon>
        <taxon>Agamidae</taxon>
        <taxon>Amphibolurinae</taxon>
        <taxon>Pogona</taxon>
    </lineage>
</organism>
<feature type="region of interest" description="Disordered" evidence="5">
    <location>
        <begin position="46"/>
        <end position="154"/>
    </location>
</feature>
<feature type="domain" description="CCDC113/CCDC96 coiled-coil" evidence="6">
    <location>
        <begin position="369"/>
        <end position="543"/>
    </location>
</feature>
<evidence type="ECO:0000256" key="2">
    <source>
        <dbReference type="ARBA" id="ARBA00023054"/>
    </source>
</evidence>
<dbReference type="Proteomes" id="UP001652642">
    <property type="component" value="Chromosome 4"/>
</dbReference>
<dbReference type="GO" id="GO:0005930">
    <property type="term" value="C:axoneme"/>
    <property type="evidence" value="ECO:0007669"/>
    <property type="project" value="TreeGrafter"/>
</dbReference>
<feature type="coiled-coil region" evidence="4">
    <location>
        <begin position="375"/>
        <end position="501"/>
    </location>
</feature>
<dbReference type="InterPro" id="IPR051885">
    <property type="entry name" value="CC_CF"/>
</dbReference>
<proteinExistence type="predicted"/>
<name>A0A6J0TGJ6_9SAUR</name>
<dbReference type="GO" id="GO:0036064">
    <property type="term" value="C:ciliary basal body"/>
    <property type="evidence" value="ECO:0007669"/>
    <property type="project" value="TreeGrafter"/>
</dbReference>
<feature type="coiled-coil region" evidence="4">
    <location>
        <begin position="219"/>
        <end position="246"/>
    </location>
</feature>
<evidence type="ECO:0000313" key="8">
    <source>
        <dbReference type="RefSeq" id="XP_020646180.2"/>
    </source>
</evidence>
<evidence type="ECO:0000256" key="4">
    <source>
        <dbReference type="SAM" id="Coils"/>
    </source>
</evidence>
<dbReference type="RefSeq" id="XP_020646180.2">
    <property type="nucleotide sequence ID" value="XM_020790521.2"/>
</dbReference>
<dbReference type="CTD" id="257236"/>
<gene>
    <name evidence="8" type="primary">CFAP184</name>
</gene>
<keyword evidence="7" id="KW-1185">Reference proteome</keyword>
<dbReference type="PANTHER" id="PTHR15654">
    <property type="entry name" value="COILED-COIL DOMAIN-CONTAINING PROTEIN 113-RELATED"/>
    <property type="match status" value="1"/>
</dbReference>
<evidence type="ECO:0000313" key="7">
    <source>
        <dbReference type="Proteomes" id="UP001652642"/>
    </source>
</evidence>
<dbReference type="AlphaFoldDB" id="A0A6J0TGJ6"/>
<dbReference type="PANTHER" id="PTHR15654:SF1">
    <property type="entry name" value="COILED-COIL DOMAIN-CONTAINING PROTEIN 96"/>
    <property type="match status" value="1"/>
</dbReference>
<feature type="compositionally biased region" description="Low complexity" evidence="5">
    <location>
        <begin position="97"/>
        <end position="109"/>
    </location>
</feature>
<protein>
    <submittedName>
        <fullName evidence="8">Cilia- and flagella-associated protein 184</fullName>
    </submittedName>
</protein>
<keyword evidence="3" id="KW-0966">Cell projection</keyword>